<dbReference type="Gene3D" id="2.60.40.10">
    <property type="entry name" value="Immunoglobulins"/>
    <property type="match status" value="1"/>
</dbReference>
<dbReference type="InterPro" id="IPR004358">
    <property type="entry name" value="Sig_transdc_His_kin-like_C"/>
</dbReference>
<dbReference type="SUPFAM" id="SSF55874">
    <property type="entry name" value="ATPase domain of HSP90 chaperone/DNA topoisomerase II/histidine kinase"/>
    <property type="match status" value="1"/>
</dbReference>
<keyword evidence="7" id="KW-0067">ATP-binding</keyword>
<evidence type="ECO:0000259" key="17">
    <source>
        <dbReference type="PROSITE" id="PS50110"/>
    </source>
</evidence>
<dbReference type="PROSITE" id="PS50110">
    <property type="entry name" value="RESPONSE_REGULATORY"/>
    <property type="match status" value="1"/>
</dbReference>
<dbReference type="RefSeq" id="WP_157309674.1">
    <property type="nucleotide sequence ID" value="NZ_WRXN01000021.1"/>
</dbReference>
<dbReference type="Gene3D" id="1.10.287.130">
    <property type="match status" value="1"/>
</dbReference>
<dbReference type="InterPro" id="IPR011123">
    <property type="entry name" value="Y_Y_Y"/>
</dbReference>
<keyword evidence="5" id="KW-0547">Nucleotide-binding</keyword>
<evidence type="ECO:0000256" key="12">
    <source>
        <dbReference type="PROSITE-ProRule" id="PRU00169"/>
    </source>
</evidence>
<keyword evidence="13" id="KW-0472">Membrane</keyword>
<dbReference type="InterPro" id="IPR009057">
    <property type="entry name" value="Homeodomain-like_sf"/>
</dbReference>
<evidence type="ECO:0000256" key="9">
    <source>
        <dbReference type="ARBA" id="ARBA00023015"/>
    </source>
</evidence>
<dbReference type="SUPFAM" id="SSF52172">
    <property type="entry name" value="CheY-like"/>
    <property type="match status" value="1"/>
</dbReference>
<evidence type="ECO:0000256" key="11">
    <source>
        <dbReference type="ARBA" id="ARBA00023163"/>
    </source>
</evidence>
<comment type="caution">
    <text evidence="18">The sequence shown here is derived from an EMBL/GenBank/DDBJ whole genome shotgun (WGS) entry which is preliminary data.</text>
</comment>
<keyword evidence="14" id="KW-0732">Signal</keyword>
<dbReference type="SMART" id="SM00388">
    <property type="entry name" value="HisKA"/>
    <property type="match status" value="1"/>
</dbReference>
<dbReference type="FunFam" id="2.60.40.10:FF:000791">
    <property type="entry name" value="Two-component system sensor histidine kinase/response regulator"/>
    <property type="match status" value="1"/>
</dbReference>
<dbReference type="Proteomes" id="UP000461730">
    <property type="component" value="Unassembled WGS sequence"/>
</dbReference>
<dbReference type="InterPro" id="IPR003661">
    <property type="entry name" value="HisK_dim/P_dom"/>
</dbReference>
<dbReference type="Pfam" id="PF12833">
    <property type="entry name" value="HTH_18"/>
    <property type="match status" value="1"/>
</dbReference>
<dbReference type="PROSITE" id="PS50109">
    <property type="entry name" value="HIS_KIN"/>
    <property type="match status" value="1"/>
</dbReference>
<dbReference type="CDD" id="cd17574">
    <property type="entry name" value="REC_OmpR"/>
    <property type="match status" value="1"/>
</dbReference>
<evidence type="ECO:0000256" key="4">
    <source>
        <dbReference type="ARBA" id="ARBA00022679"/>
    </source>
</evidence>
<dbReference type="SMART" id="SM00448">
    <property type="entry name" value="REC"/>
    <property type="match status" value="1"/>
</dbReference>
<evidence type="ECO:0000313" key="19">
    <source>
        <dbReference type="Proteomes" id="UP000461730"/>
    </source>
</evidence>
<dbReference type="PANTHER" id="PTHR43547">
    <property type="entry name" value="TWO-COMPONENT HISTIDINE KINASE"/>
    <property type="match status" value="1"/>
</dbReference>
<keyword evidence="13" id="KW-0812">Transmembrane</keyword>
<dbReference type="Gene3D" id="1.10.10.60">
    <property type="entry name" value="Homeodomain-like"/>
    <property type="match status" value="1"/>
</dbReference>
<proteinExistence type="predicted"/>
<dbReference type="Pfam" id="PF00512">
    <property type="entry name" value="HisKA"/>
    <property type="match status" value="1"/>
</dbReference>
<dbReference type="InterPro" id="IPR036890">
    <property type="entry name" value="HATPase_C_sf"/>
</dbReference>
<dbReference type="CDD" id="cd00082">
    <property type="entry name" value="HisKA"/>
    <property type="match status" value="1"/>
</dbReference>
<dbReference type="Gene3D" id="2.130.10.10">
    <property type="entry name" value="YVTN repeat-like/Quinoprotein amine dehydrogenase"/>
    <property type="match status" value="2"/>
</dbReference>
<dbReference type="CDD" id="cd00146">
    <property type="entry name" value="PKD"/>
    <property type="match status" value="1"/>
</dbReference>
<comment type="catalytic activity">
    <reaction evidence="1">
        <text>ATP + protein L-histidine = ADP + protein N-phospho-L-histidine.</text>
        <dbReference type="EC" id="2.7.13.3"/>
    </reaction>
</comment>
<evidence type="ECO:0000256" key="3">
    <source>
        <dbReference type="ARBA" id="ARBA00022553"/>
    </source>
</evidence>
<evidence type="ECO:0000256" key="10">
    <source>
        <dbReference type="ARBA" id="ARBA00023125"/>
    </source>
</evidence>
<keyword evidence="3 12" id="KW-0597">Phosphoprotein</keyword>
<evidence type="ECO:0000256" key="2">
    <source>
        <dbReference type="ARBA" id="ARBA00012438"/>
    </source>
</evidence>
<keyword evidence="9" id="KW-0805">Transcription regulation</keyword>
<name>A0A7K1UD36_9BACT</name>
<dbReference type="GO" id="GO:0000155">
    <property type="term" value="F:phosphorelay sensor kinase activity"/>
    <property type="evidence" value="ECO:0007669"/>
    <property type="project" value="InterPro"/>
</dbReference>
<evidence type="ECO:0000259" key="15">
    <source>
        <dbReference type="PROSITE" id="PS01124"/>
    </source>
</evidence>
<dbReference type="Pfam" id="PF07494">
    <property type="entry name" value="Reg_prop"/>
    <property type="match status" value="5"/>
</dbReference>
<keyword evidence="19" id="KW-1185">Reference proteome</keyword>
<organism evidence="18 19">
    <name type="scientific">Chitinophaga tropicalis</name>
    <dbReference type="NCBI Taxonomy" id="2683588"/>
    <lineage>
        <taxon>Bacteria</taxon>
        <taxon>Pseudomonadati</taxon>
        <taxon>Bacteroidota</taxon>
        <taxon>Chitinophagia</taxon>
        <taxon>Chitinophagales</taxon>
        <taxon>Chitinophagaceae</taxon>
        <taxon>Chitinophaga</taxon>
    </lineage>
</organism>
<keyword evidence="6" id="KW-0418">Kinase</keyword>
<dbReference type="InterPro" id="IPR003594">
    <property type="entry name" value="HATPase_dom"/>
</dbReference>
<dbReference type="Pfam" id="PF07495">
    <property type="entry name" value="Y_Y_Y"/>
    <property type="match status" value="1"/>
</dbReference>
<dbReference type="SUPFAM" id="SSF47384">
    <property type="entry name" value="Homodimeric domain of signal transducing histidine kinase"/>
    <property type="match status" value="1"/>
</dbReference>
<keyword evidence="10" id="KW-0238">DNA-binding</keyword>
<dbReference type="SUPFAM" id="SSF63829">
    <property type="entry name" value="Calcium-dependent phosphotriesterase"/>
    <property type="match status" value="3"/>
</dbReference>
<dbReference type="GO" id="GO:0003700">
    <property type="term" value="F:DNA-binding transcription factor activity"/>
    <property type="evidence" value="ECO:0007669"/>
    <property type="project" value="InterPro"/>
</dbReference>
<feature type="domain" description="Response regulatory" evidence="17">
    <location>
        <begin position="1051"/>
        <end position="1166"/>
    </location>
</feature>
<dbReference type="GO" id="GO:0005524">
    <property type="term" value="F:ATP binding"/>
    <property type="evidence" value="ECO:0007669"/>
    <property type="project" value="UniProtKB-KW"/>
</dbReference>
<evidence type="ECO:0000256" key="5">
    <source>
        <dbReference type="ARBA" id="ARBA00022741"/>
    </source>
</evidence>
<dbReference type="FunFam" id="3.30.565.10:FF:000037">
    <property type="entry name" value="Hybrid sensor histidine kinase/response regulator"/>
    <property type="match status" value="1"/>
</dbReference>
<dbReference type="EMBL" id="WRXN01000021">
    <property type="protein sequence ID" value="MVT12253.1"/>
    <property type="molecule type" value="Genomic_DNA"/>
</dbReference>
<accession>A0A7K1UD36</accession>
<keyword evidence="13" id="KW-1133">Transmembrane helix</keyword>
<keyword evidence="8" id="KW-0902">Two-component regulatory system</keyword>
<dbReference type="Gene3D" id="3.30.565.10">
    <property type="entry name" value="Histidine kinase-like ATPase, C-terminal domain"/>
    <property type="match status" value="1"/>
</dbReference>
<dbReference type="SMART" id="SM00387">
    <property type="entry name" value="HATPase_c"/>
    <property type="match status" value="1"/>
</dbReference>
<dbReference type="GO" id="GO:0043565">
    <property type="term" value="F:sequence-specific DNA binding"/>
    <property type="evidence" value="ECO:0007669"/>
    <property type="project" value="InterPro"/>
</dbReference>
<dbReference type="InterPro" id="IPR018060">
    <property type="entry name" value="HTH_AraC"/>
</dbReference>
<dbReference type="PANTHER" id="PTHR43547:SF2">
    <property type="entry name" value="HYBRID SIGNAL TRANSDUCTION HISTIDINE KINASE C"/>
    <property type="match status" value="1"/>
</dbReference>
<dbReference type="PROSITE" id="PS01124">
    <property type="entry name" value="HTH_ARAC_FAMILY_2"/>
    <property type="match status" value="1"/>
</dbReference>
<evidence type="ECO:0000256" key="14">
    <source>
        <dbReference type="SAM" id="SignalP"/>
    </source>
</evidence>
<dbReference type="InterPro" id="IPR001789">
    <property type="entry name" value="Sig_transdc_resp-reg_receiver"/>
</dbReference>
<evidence type="ECO:0000256" key="8">
    <source>
        <dbReference type="ARBA" id="ARBA00023012"/>
    </source>
</evidence>
<feature type="chain" id="PRO_5029772360" description="histidine kinase" evidence="14">
    <location>
        <begin position="19"/>
        <end position="1316"/>
    </location>
</feature>
<keyword evidence="11" id="KW-0804">Transcription</keyword>
<sequence>MRWTMLLFMTIITNGLFAAEEPVRYLSIESGLSNNAVLNVYQDYKGFMWFGTYDGLNRYDGYRFRIYKNKIGDTTSLIDNAIYTIEGDSDHRLWTGGRRGICIFNPANEHFTVARYAKNGAPVQGTIHIIKAGDNGVVLAGSENNGLLRFDRHAALCRQVPVNGSTNYEVTAITFNRTKTIAYFFVQETGLCSYDCRTGAVNIISRELKSANCLEYDRDSMLWVGTDQGLFRYNGIYSTNYLHENSKIVDVCVDREGITWAASDGGGVFLVSNGRIIPRKYDLSSNAVYSIYEDREKRKWIGTLRGGVNIIDSRQNPFEQHSFNGRTVDNFILSFCEAKDGDVWIGTDGGGIKRWNRANNTFRDYHHNPAVSSSLSSNFITGMLEDSRGELWVTTWFGGINRYNKNGDLFTHYTCFNPFTQAEERNVWLVYEDAQKRLWASTTNNGTLYLFDPARNTFDLFDKELVNIQSLTEDSKGNLWGGNYTSLIKIDRENKKHHIYPIGNTVRAIHEDRNGHLWVGTEGGGLLQFDAATGRFTRFTEADGLPGNTILRLLEDDKGYLWLSSFNGLARFDPVKHTSRNFSHSDGLQSNQFAFNAALKLRSGEFMFGGIKGFNIFHPDSVYERNNFSPVFLTAIRINNTPAEQQENYIISRSFDDIKELRIPYNKAAVSLDFVALEYTSPDKISYSYLLEGWDKGWNDAGQSRTANYTRLQEGTYTFKLKVTNADGRWGEEIHLLKITVLPPWFRTIWAYMAYLALISAVVYLVIQYRARQERLKYEIQLAHLQSEKEKEINEKKLSFFTNISHEFRTPLTLIINPLKELKDNAKLGVVYRNARRLLSLVDQLLLFRRADNDELKITRLDIVALCQEVFLCFSQQAEIRNIQYNFITSEDEIEVYADFEKMEIALFNLLSNAFKFTPDGGKISCQVSYQGEEVEIIMKDSGTGISETMGNKIFEKFQQGENNSSGFGIGLYLVRHFIENHKGTITYSSKINEGTTFFIRLKTGTAHLDTSLLREEPVRKSAILEELVEDVYTKPVKQAATEEMVTEKRSILLIDDNTEIRNYLRELFADSYIIYEADNGTDGFDAVMKYMPDLVISDVQMEGMDGIELCRKIKESDIVNHVPVILLTSSSADETRLKGIQGGADDYITKPFDATLLQVKVQTIIRNRNLLQQYFQESITLRKSYLKVPAEYQDFLRHCIEIVEENLGNEDFTIKSFTQAIGMSHSSLYKKVKSISGQTINAFIRSIRLRKAAVLMLKENYTVNQAAFQVGIGDIKYFREQFVKLFGMNPSEYVKKYRHSFNQDLNVIKQETLRG</sequence>
<dbReference type="InterPro" id="IPR005467">
    <property type="entry name" value="His_kinase_dom"/>
</dbReference>
<dbReference type="InterPro" id="IPR011006">
    <property type="entry name" value="CheY-like_superfamily"/>
</dbReference>
<evidence type="ECO:0000256" key="7">
    <source>
        <dbReference type="ARBA" id="ARBA00022840"/>
    </source>
</evidence>
<reference evidence="18 19" key="1">
    <citation type="submission" date="2019-12" db="EMBL/GenBank/DDBJ databases">
        <title>Chitinophaga sp. strain ysch24 (GDMCC 1.1355), whole genome shotgun sequence.</title>
        <authorList>
            <person name="Zhang X."/>
        </authorList>
    </citation>
    <scope>NUCLEOTIDE SEQUENCE [LARGE SCALE GENOMIC DNA]</scope>
    <source>
        <strain evidence="19">ysch24</strain>
    </source>
</reference>
<dbReference type="EC" id="2.7.13.3" evidence="2"/>
<evidence type="ECO:0000256" key="13">
    <source>
        <dbReference type="SAM" id="Phobius"/>
    </source>
</evidence>
<dbReference type="InterPro" id="IPR015943">
    <property type="entry name" value="WD40/YVTN_repeat-like_dom_sf"/>
</dbReference>
<dbReference type="InterPro" id="IPR018062">
    <property type="entry name" value="HTH_AraC-typ_CS"/>
</dbReference>
<dbReference type="InterPro" id="IPR011110">
    <property type="entry name" value="Reg_prop"/>
</dbReference>
<feature type="modified residue" description="4-aspartylphosphate" evidence="12">
    <location>
        <position position="1099"/>
    </location>
</feature>
<protein>
    <recommendedName>
        <fullName evidence="2">histidine kinase</fullName>
        <ecNumber evidence="2">2.7.13.3</ecNumber>
    </recommendedName>
</protein>
<evidence type="ECO:0000313" key="18">
    <source>
        <dbReference type="EMBL" id="MVT12253.1"/>
    </source>
</evidence>
<dbReference type="PRINTS" id="PR00344">
    <property type="entry name" value="BCTRLSENSOR"/>
</dbReference>
<dbReference type="SMART" id="SM00342">
    <property type="entry name" value="HTH_ARAC"/>
    <property type="match status" value="1"/>
</dbReference>
<feature type="transmembrane region" description="Helical" evidence="13">
    <location>
        <begin position="749"/>
        <end position="767"/>
    </location>
</feature>
<dbReference type="Pfam" id="PF02518">
    <property type="entry name" value="HATPase_c"/>
    <property type="match status" value="1"/>
</dbReference>
<feature type="domain" description="Histidine kinase" evidence="16">
    <location>
        <begin position="803"/>
        <end position="1006"/>
    </location>
</feature>
<evidence type="ECO:0000256" key="1">
    <source>
        <dbReference type="ARBA" id="ARBA00000085"/>
    </source>
</evidence>
<dbReference type="InterPro" id="IPR013783">
    <property type="entry name" value="Ig-like_fold"/>
</dbReference>
<evidence type="ECO:0000259" key="16">
    <source>
        <dbReference type="PROSITE" id="PS50109"/>
    </source>
</evidence>
<dbReference type="Pfam" id="PF00072">
    <property type="entry name" value="Response_reg"/>
    <property type="match status" value="1"/>
</dbReference>
<dbReference type="InterPro" id="IPR036097">
    <property type="entry name" value="HisK_dim/P_sf"/>
</dbReference>
<feature type="signal peptide" evidence="14">
    <location>
        <begin position="1"/>
        <end position="18"/>
    </location>
</feature>
<keyword evidence="4" id="KW-0808">Transferase</keyword>
<feature type="domain" description="HTH araC/xylS-type" evidence="15">
    <location>
        <begin position="1198"/>
        <end position="1297"/>
    </location>
</feature>
<gene>
    <name evidence="18" type="ORF">GO493_28610</name>
</gene>
<dbReference type="SUPFAM" id="SSF46689">
    <property type="entry name" value="Homeodomain-like"/>
    <property type="match status" value="1"/>
</dbReference>
<dbReference type="Gene3D" id="3.40.50.2300">
    <property type="match status" value="1"/>
</dbReference>
<dbReference type="PROSITE" id="PS00041">
    <property type="entry name" value="HTH_ARAC_FAMILY_1"/>
    <property type="match status" value="1"/>
</dbReference>
<evidence type="ECO:0000256" key="6">
    <source>
        <dbReference type="ARBA" id="ARBA00022777"/>
    </source>
</evidence>